<dbReference type="RefSeq" id="WP_087077006.1">
    <property type="nucleotide sequence ID" value="NZ_CP020809.1"/>
</dbReference>
<dbReference type="SUPFAM" id="SSF55961">
    <property type="entry name" value="Bet v1-like"/>
    <property type="match status" value="1"/>
</dbReference>
<feature type="region of interest" description="Disordered" evidence="1">
    <location>
        <begin position="1"/>
        <end position="22"/>
    </location>
</feature>
<keyword evidence="3" id="KW-1185">Reference proteome</keyword>
<evidence type="ECO:0000256" key="1">
    <source>
        <dbReference type="SAM" id="MobiDB-lite"/>
    </source>
</evidence>
<reference evidence="2 3" key="1">
    <citation type="submission" date="2017-04" db="EMBL/GenBank/DDBJ databases">
        <title>Whole Genome Sequence of 1,4-Dioxane Degrading Bacterium Mycobacterium dioxanotrophicus PH-06.</title>
        <authorList>
            <person name="He Y."/>
        </authorList>
    </citation>
    <scope>NUCLEOTIDE SEQUENCE [LARGE SCALE GENOMIC DNA]</scope>
    <source>
        <strain evidence="2 3">PH-06</strain>
    </source>
</reference>
<evidence type="ECO:0000313" key="2">
    <source>
        <dbReference type="EMBL" id="ART69678.1"/>
    </source>
</evidence>
<accession>A0A1Y0C3B8</accession>
<name>A0A1Y0C3B8_9MYCO</name>
<dbReference type="Proteomes" id="UP000195331">
    <property type="component" value="Chromosome"/>
</dbReference>
<organism evidence="2 3">
    <name type="scientific">Mycobacterium dioxanotrophicus</name>
    <dbReference type="NCBI Taxonomy" id="482462"/>
    <lineage>
        <taxon>Bacteria</taxon>
        <taxon>Bacillati</taxon>
        <taxon>Actinomycetota</taxon>
        <taxon>Actinomycetes</taxon>
        <taxon>Mycobacteriales</taxon>
        <taxon>Mycobacteriaceae</taxon>
        <taxon>Mycobacterium</taxon>
    </lineage>
</organism>
<dbReference type="EMBL" id="CP020809">
    <property type="protein sequence ID" value="ART69678.1"/>
    <property type="molecule type" value="Genomic_DNA"/>
</dbReference>
<protein>
    <submittedName>
        <fullName evidence="2">SRPBCC family protein</fullName>
    </submittedName>
</protein>
<gene>
    <name evidence="2" type="ORF">BTO20_14725</name>
</gene>
<evidence type="ECO:0000313" key="3">
    <source>
        <dbReference type="Proteomes" id="UP000195331"/>
    </source>
</evidence>
<sequence>MSLPALDDIATHSGSSDAIPGVHRIETSPRDKATPIILEMMHSVYPHDQVFGEYCTVNDYVDCPPDELYEYLSDTRCLEEWTYSLRGFEEIDESADVRSSNGGSLWLAWDKLGSETEIYTRTVANPQARTVDYHCAWDQGKHLWMIYLMRVVDAQLVLNKPGSVVLWTNCHHPFYDHNAYPETAPAGRPVWVGDFWDMFGAGHLLELRNLKAIAEYRHHNGLPITPDWMRESNRHKTSVG</sequence>
<dbReference type="OrthoDB" id="4527744at2"/>
<proteinExistence type="predicted"/>
<dbReference type="KEGG" id="mdx:BTO20_14725"/>
<dbReference type="Gene3D" id="3.30.530.20">
    <property type="match status" value="1"/>
</dbReference>
<dbReference type="AlphaFoldDB" id="A0A1Y0C3B8"/>
<dbReference type="InterPro" id="IPR023393">
    <property type="entry name" value="START-like_dom_sf"/>
</dbReference>